<dbReference type="InterPro" id="IPR036291">
    <property type="entry name" value="NAD(P)-bd_dom_sf"/>
</dbReference>
<evidence type="ECO:0000313" key="3">
    <source>
        <dbReference type="EMBL" id="GAA4685004.1"/>
    </source>
</evidence>
<dbReference type="Pfam" id="PF10727">
    <property type="entry name" value="Rossmann-like"/>
    <property type="match status" value="1"/>
</dbReference>
<feature type="domain" description="DUF2520" evidence="2">
    <location>
        <begin position="147"/>
        <end position="269"/>
    </location>
</feature>
<dbReference type="SUPFAM" id="SSF48179">
    <property type="entry name" value="6-phosphogluconate dehydrogenase C-terminal domain-like"/>
    <property type="match status" value="1"/>
</dbReference>
<dbReference type="InterPro" id="IPR008927">
    <property type="entry name" value="6-PGluconate_DH-like_C_sf"/>
</dbReference>
<sequence length="297" mass="30474">MGSGAAADLPAVGLVGAGKVGLVLAGALQQAGHRVSAFWDPDEAAQGRAEQLFTPILRLTTASDLAVHAGLIIVAVPDDVLPDVVEALASGSEPWRDIVVLHVSGRHGSRVLQPLAELGAATGAMHPAMAFTGDVATEIERLQGARFAVTAGPECVGRVRELVRRMGGEPIEIAEADRGLYHAALAHGSNHIVTLVVQAAQMLEAAGVASPADVLGPPLQAALANALTRGAEGATGPVVRGDLGTVGIHLRALRDAAPAALPAYCAMSRAGADLAWSAGRLATDRYENLRDLLLERP</sequence>
<organism evidence="3 4">
    <name type="scientific">Pseudonocardia yuanmonensis</name>
    <dbReference type="NCBI Taxonomy" id="1095914"/>
    <lineage>
        <taxon>Bacteria</taxon>
        <taxon>Bacillati</taxon>
        <taxon>Actinomycetota</taxon>
        <taxon>Actinomycetes</taxon>
        <taxon>Pseudonocardiales</taxon>
        <taxon>Pseudonocardiaceae</taxon>
        <taxon>Pseudonocardia</taxon>
    </lineage>
</organism>
<dbReference type="Gene3D" id="1.10.1040.20">
    <property type="entry name" value="ProC-like, C-terminal domain"/>
    <property type="match status" value="1"/>
</dbReference>
<evidence type="ECO:0000259" key="2">
    <source>
        <dbReference type="Pfam" id="PF10728"/>
    </source>
</evidence>
<dbReference type="Pfam" id="PF10728">
    <property type="entry name" value="DUF2520"/>
    <property type="match status" value="1"/>
</dbReference>
<reference evidence="4" key="1">
    <citation type="journal article" date="2019" name="Int. J. Syst. Evol. Microbiol.">
        <title>The Global Catalogue of Microorganisms (GCM) 10K type strain sequencing project: providing services to taxonomists for standard genome sequencing and annotation.</title>
        <authorList>
            <consortium name="The Broad Institute Genomics Platform"/>
            <consortium name="The Broad Institute Genome Sequencing Center for Infectious Disease"/>
            <person name="Wu L."/>
            <person name="Ma J."/>
        </authorList>
    </citation>
    <scope>NUCLEOTIDE SEQUENCE [LARGE SCALE GENOMIC DNA]</scope>
    <source>
        <strain evidence="4">JCM 18055</strain>
    </source>
</reference>
<name>A0ABP8W9K4_9PSEU</name>
<evidence type="ECO:0000259" key="1">
    <source>
        <dbReference type="Pfam" id="PF10727"/>
    </source>
</evidence>
<dbReference type="InterPro" id="IPR018931">
    <property type="entry name" value="DUF2520"/>
</dbReference>
<dbReference type="PANTHER" id="PTHR40459:SF1">
    <property type="entry name" value="CONSERVED HYPOTHETICAL ALANINE AND LEUCINE RICH PROTEIN"/>
    <property type="match status" value="1"/>
</dbReference>
<dbReference type="InterPro" id="IPR019665">
    <property type="entry name" value="OxRdtase/DH_put_Rossmann_dom"/>
</dbReference>
<proteinExistence type="predicted"/>
<dbReference type="Gene3D" id="3.40.50.720">
    <property type="entry name" value="NAD(P)-binding Rossmann-like Domain"/>
    <property type="match status" value="1"/>
</dbReference>
<evidence type="ECO:0000313" key="4">
    <source>
        <dbReference type="Proteomes" id="UP001500325"/>
    </source>
</evidence>
<feature type="domain" description="Putative oxidoreductase/dehydrogenase Rossmann-like" evidence="1">
    <location>
        <begin position="11"/>
        <end position="127"/>
    </location>
</feature>
<keyword evidence="4" id="KW-1185">Reference proteome</keyword>
<dbReference type="SUPFAM" id="SSF51735">
    <property type="entry name" value="NAD(P)-binding Rossmann-fold domains"/>
    <property type="match status" value="1"/>
</dbReference>
<dbReference type="Proteomes" id="UP001500325">
    <property type="component" value="Unassembled WGS sequence"/>
</dbReference>
<dbReference type="PANTHER" id="PTHR40459">
    <property type="entry name" value="CONSERVED HYPOTHETICAL ALANINE AND LEUCINE RICH PROTEIN"/>
    <property type="match status" value="1"/>
</dbReference>
<accession>A0ABP8W9K4</accession>
<comment type="caution">
    <text evidence="3">The sequence shown here is derived from an EMBL/GenBank/DDBJ whole genome shotgun (WGS) entry which is preliminary data.</text>
</comment>
<evidence type="ECO:0008006" key="5">
    <source>
        <dbReference type="Google" id="ProtNLM"/>
    </source>
</evidence>
<dbReference type="EMBL" id="BAABIC010000005">
    <property type="protein sequence ID" value="GAA4685004.1"/>
    <property type="molecule type" value="Genomic_DNA"/>
</dbReference>
<protein>
    <recommendedName>
        <fullName evidence="5">Short-subunit dehydrogenase-like oxidoreductase (DUF2520 family)</fullName>
    </recommendedName>
</protein>
<dbReference type="InterPro" id="IPR037108">
    <property type="entry name" value="TM1727-like_C_sf"/>
</dbReference>
<gene>
    <name evidence="3" type="ORF">GCM10023215_20000</name>
</gene>